<evidence type="ECO:0000313" key="7">
    <source>
        <dbReference type="Proteomes" id="UP001162891"/>
    </source>
</evidence>
<name>A0ABM7WXC4_9BACT</name>
<dbReference type="Gene3D" id="3.40.50.10330">
    <property type="entry name" value="Probable inorganic polyphosphate/atp-NAD kinase, domain 1"/>
    <property type="match status" value="1"/>
</dbReference>
<protein>
    <recommendedName>
        <fullName evidence="5">DAGKc domain-containing protein</fullName>
    </recommendedName>
</protein>
<dbReference type="PROSITE" id="PS50146">
    <property type="entry name" value="DAGK"/>
    <property type="match status" value="1"/>
</dbReference>
<dbReference type="PANTHER" id="PTHR12358">
    <property type="entry name" value="SPHINGOSINE KINASE"/>
    <property type="match status" value="1"/>
</dbReference>
<keyword evidence="1" id="KW-0808">Transferase</keyword>
<gene>
    <name evidence="6" type="ORF">AMOR_31240</name>
</gene>
<sequence length="291" mass="29772">MTVVVNAKAGSGSGPAAISAALRAAGVDGEVLAVRGDRLGATARDAAGAGAAAVVAAGGDGTVSAVAGALAGTATPLGVLPLGTFNHFARDLGLPLELEEAARVLARGAVREVDVAEVNGRVFVNNSSVGLYPLAVRDRERRRVLPKAVAMALAVARTLARLPVFHLRLRVGGVALPRPTPVLFVGNNLYDLDLFAPQRRAALDGGALSVFVVRHATRAGLAGMALRAAVGRLDTARDLEALAVPELVVDARRGRLLVSADGEVFRAATPLVYRARPRALRVLAPPPGSAP</sequence>
<dbReference type="InterPro" id="IPR017438">
    <property type="entry name" value="ATP-NAD_kinase_N"/>
</dbReference>
<keyword evidence="4" id="KW-0067">ATP-binding</keyword>
<reference evidence="7" key="1">
    <citation type="journal article" date="2022" name="Int. J. Syst. Evol. Microbiol.">
        <title>Anaeromyxobacter oryzae sp. nov., Anaeromyxobacter diazotrophicus sp. nov. and Anaeromyxobacter paludicola sp. nov., isolated from paddy soils.</title>
        <authorList>
            <person name="Itoh H."/>
            <person name="Xu Z."/>
            <person name="Mise K."/>
            <person name="Masuda Y."/>
            <person name="Ushijima N."/>
            <person name="Hayakawa C."/>
            <person name="Shiratori Y."/>
            <person name="Senoo K."/>
        </authorList>
    </citation>
    <scope>NUCLEOTIDE SEQUENCE [LARGE SCALE GENOMIC DNA]</scope>
    <source>
        <strain evidence="7">Red232</strain>
    </source>
</reference>
<dbReference type="SUPFAM" id="SSF111331">
    <property type="entry name" value="NAD kinase/diacylglycerol kinase-like"/>
    <property type="match status" value="1"/>
</dbReference>
<dbReference type="InterPro" id="IPR016064">
    <property type="entry name" value="NAD/diacylglycerol_kinase_sf"/>
</dbReference>
<evidence type="ECO:0000256" key="2">
    <source>
        <dbReference type="ARBA" id="ARBA00022741"/>
    </source>
</evidence>
<dbReference type="PANTHER" id="PTHR12358:SF54">
    <property type="entry name" value="SPHINGOSINE KINASE RELATED PROTEIN"/>
    <property type="match status" value="1"/>
</dbReference>
<evidence type="ECO:0000256" key="4">
    <source>
        <dbReference type="ARBA" id="ARBA00022840"/>
    </source>
</evidence>
<evidence type="ECO:0000256" key="3">
    <source>
        <dbReference type="ARBA" id="ARBA00022777"/>
    </source>
</evidence>
<dbReference type="Gene3D" id="2.60.200.40">
    <property type="match status" value="1"/>
</dbReference>
<organism evidence="6 7">
    <name type="scientific">Anaeromyxobacter oryzae</name>
    <dbReference type="NCBI Taxonomy" id="2918170"/>
    <lineage>
        <taxon>Bacteria</taxon>
        <taxon>Pseudomonadati</taxon>
        <taxon>Myxococcota</taxon>
        <taxon>Myxococcia</taxon>
        <taxon>Myxococcales</taxon>
        <taxon>Cystobacterineae</taxon>
        <taxon>Anaeromyxobacteraceae</taxon>
        <taxon>Anaeromyxobacter</taxon>
    </lineage>
</organism>
<dbReference type="InterPro" id="IPR045540">
    <property type="entry name" value="YegS/DAGK_C"/>
</dbReference>
<dbReference type="Pfam" id="PF00781">
    <property type="entry name" value="DAGK_cat"/>
    <property type="match status" value="1"/>
</dbReference>
<dbReference type="EMBL" id="AP025591">
    <property type="protein sequence ID" value="BDG04128.1"/>
    <property type="molecule type" value="Genomic_DNA"/>
</dbReference>
<proteinExistence type="predicted"/>
<keyword evidence="3" id="KW-0418">Kinase</keyword>
<accession>A0ABM7WXC4</accession>
<keyword evidence="2" id="KW-0547">Nucleotide-binding</keyword>
<evidence type="ECO:0000259" key="5">
    <source>
        <dbReference type="PROSITE" id="PS50146"/>
    </source>
</evidence>
<dbReference type="SMART" id="SM00046">
    <property type="entry name" value="DAGKc"/>
    <property type="match status" value="1"/>
</dbReference>
<evidence type="ECO:0000256" key="1">
    <source>
        <dbReference type="ARBA" id="ARBA00022679"/>
    </source>
</evidence>
<dbReference type="Pfam" id="PF19279">
    <property type="entry name" value="YegS_C"/>
    <property type="match status" value="1"/>
</dbReference>
<evidence type="ECO:0000313" key="6">
    <source>
        <dbReference type="EMBL" id="BDG04128.1"/>
    </source>
</evidence>
<feature type="domain" description="DAGKc" evidence="5">
    <location>
        <begin position="1"/>
        <end position="122"/>
    </location>
</feature>
<dbReference type="InterPro" id="IPR050187">
    <property type="entry name" value="Lipid_Phosphate_FormReg"/>
</dbReference>
<keyword evidence="7" id="KW-1185">Reference proteome</keyword>
<dbReference type="InterPro" id="IPR001206">
    <property type="entry name" value="Diacylglycerol_kinase_cat_dom"/>
</dbReference>
<dbReference type="Proteomes" id="UP001162891">
    <property type="component" value="Chromosome"/>
</dbReference>